<feature type="compositionally biased region" description="Basic and acidic residues" evidence="12">
    <location>
        <begin position="695"/>
        <end position="708"/>
    </location>
</feature>
<keyword evidence="7 13" id="KW-1133">Transmembrane helix</keyword>
<feature type="region of interest" description="Disordered" evidence="12">
    <location>
        <begin position="220"/>
        <end position="244"/>
    </location>
</feature>
<dbReference type="GO" id="GO:0001508">
    <property type="term" value="P:action potential"/>
    <property type="evidence" value="ECO:0007669"/>
    <property type="project" value="TreeGrafter"/>
</dbReference>
<evidence type="ECO:0000256" key="1">
    <source>
        <dbReference type="ARBA" id="ARBA00004141"/>
    </source>
</evidence>
<dbReference type="PRINTS" id="PR00169">
    <property type="entry name" value="KCHANNEL"/>
</dbReference>
<dbReference type="OrthoDB" id="433309at2759"/>
<feature type="compositionally biased region" description="Basic and acidic residues" evidence="12">
    <location>
        <begin position="220"/>
        <end position="240"/>
    </location>
</feature>
<feature type="transmembrane region" description="Helical" evidence="13">
    <location>
        <begin position="12"/>
        <end position="32"/>
    </location>
</feature>
<dbReference type="FunFam" id="1.10.287.70:FF:000028">
    <property type="entry name" value="potassium voltage-gated channel subfamily D member 3"/>
    <property type="match status" value="1"/>
</dbReference>
<dbReference type="EMBL" id="LUCM01003742">
    <property type="protein sequence ID" value="KAA0195394.1"/>
    <property type="molecule type" value="Genomic_DNA"/>
</dbReference>
<keyword evidence="6" id="KW-0630">Potassium</keyword>
<evidence type="ECO:0000256" key="7">
    <source>
        <dbReference type="ARBA" id="ARBA00022989"/>
    </source>
</evidence>
<feature type="compositionally biased region" description="Basic and acidic residues" evidence="12">
    <location>
        <begin position="391"/>
        <end position="404"/>
    </location>
</feature>
<organism evidence="15 16">
    <name type="scientific">Fasciolopsis buskii</name>
    <dbReference type="NCBI Taxonomy" id="27845"/>
    <lineage>
        <taxon>Eukaryota</taxon>
        <taxon>Metazoa</taxon>
        <taxon>Spiralia</taxon>
        <taxon>Lophotrochozoa</taxon>
        <taxon>Platyhelminthes</taxon>
        <taxon>Trematoda</taxon>
        <taxon>Digenea</taxon>
        <taxon>Plagiorchiida</taxon>
        <taxon>Echinostomata</taxon>
        <taxon>Echinostomatoidea</taxon>
        <taxon>Fasciolidae</taxon>
        <taxon>Fasciolopsis</taxon>
    </lineage>
</organism>
<evidence type="ECO:0000256" key="8">
    <source>
        <dbReference type="ARBA" id="ARBA00023065"/>
    </source>
</evidence>
<sequence>MYYAEKSVDGTTFSSIPSAFWYTIVTMTTLGYGDMVPETIVGKIVGGMCSLSGVLVIALPVPVIVSNFSRIYNQSQRSDKRQAQKRARQARIRLAQMMATADVGEAGSDSSEGDLSGYYRRKNPLNLTNDASVKPFEHSDISREHLNSSWNAINQEIKNTAHVHVQNDDQPTQDDYLTVRADKRSSLQGNLNLAGRNVNTAFSSSKSAFVLAGPLFTPEEPKLKEDETRQLGSEESRLRESGVPVSRATMIDEPSLNTCLPKRTEQHPGAAMNDSMIKSAEADRPISIGVVPASDSTLTTFSHIIDQHMPHARKRRINLSHERQPINYDDLISFQQRHLIECLCVITGRLPSFGFSERSHHFDESIHFKHALHLHLMRPGKQGVGRLFRLRASDGKNTDEDRSRRSSVTDMSAKAGAHRTSTEDSAEPNRWHVPHHLLRPIKVGRKHHGGDSRSSELHSSQGELSLLKYFTTARHKDGEGGYSTLIPNSSPGPGVHLSDSLPHIRRQTDSTGARRHTTCESTDVQPLLSSPLLAKDDDRGVNNRYQQLFEWHTSIPSSPSWPRMDFRSYNSNQPMQINTSPMVNMENIDSTTNFRQKFSTDGYSGEEDFLKNVPVPPVRPIDLYPAKLSNCHSIDRSETDLLDYSSRTVQKRSATGSPQHSGNTLHTDGLVGSSEEQQASKVQPEGFTKSLISDARTDDISDHSRREQLDSDDLRTTLVSNLIFCV</sequence>
<evidence type="ECO:0000256" key="9">
    <source>
        <dbReference type="ARBA" id="ARBA00023136"/>
    </source>
</evidence>
<comment type="subcellular location">
    <subcellularLocation>
        <location evidence="1">Membrane</location>
        <topology evidence="1">Multi-pass membrane protein</topology>
    </subcellularLocation>
</comment>
<evidence type="ECO:0000256" key="11">
    <source>
        <dbReference type="SAM" id="Coils"/>
    </source>
</evidence>
<evidence type="ECO:0000256" key="10">
    <source>
        <dbReference type="ARBA" id="ARBA00023303"/>
    </source>
</evidence>
<keyword evidence="4 13" id="KW-0812">Transmembrane</keyword>
<keyword evidence="16" id="KW-1185">Reference proteome</keyword>
<evidence type="ECO:0000256" key="6">
    <source>
        <dbReference type="ARBA" id="ARBA00022958"/>
    </source>
</evidence>
<keyword evidence="2" id="KW-0813">Transport</keyword>
<keyword evidence="9 13" id="KW-0472">Membrane</keyword>
<feature type="compositionally biased region" description="Polar residues" evidence="12">
    <location>
        <begin position="647"/>
        <end position="666"/>
    </location>
</feature>
<gene>
    <name evidence="15" type="ORF">FBUS_04170</name>
</gene>
<evidence type="ECO:0000313" key="15">
    <source>
        <dbReference type="EMBL" id="KAA0195394.1"/>
    </source>
</evidence>
<dbReference type="SUPFAM" id="SSF81324">
    <property type="entry name" value="Voltage-gated potassium channels"/>
    <property type="match status" value="1"/>
</dbReference>
<dbReference type="Proteomes" id="UP000728185">
    <property type="component" value="Unassembled WGS sequence"/>
</dbReference>
<feature type="region of interest" description="Disordered" evidence="12">
    <location>
        <begin position="647"/>
        <end position="708"/>
    </location>
</feature>
<dbReference type="GO" id="GO:0008076">
    <property type="term" value="C:voltage-gated potassium channel complex"/>
    <property type="evidence" value="ECO:0007669"/>
    <property type="project" value="InterPro"/>
</dbReference>
<dbReference type="AlphaFoldDB" id="A0A8E0VLV4"/>
<proteinExistence type="predicted"/>
<keyword evidence="5" id="KW-0631">Potassium channel</keyword>
<keyword evidence="10" id="KW-0407">Ion channel</keyword>
<feature type="region of interest" description="Disordered" evidence="12">
    <location>
        <begin position="390"/>
        <end position="435"/>
    </location>
</feature>
<evidence type="ECO:0000256" key="12">
    <source>
        <dbReference type="SAM" id="MobiDB-lite"/>
    </source>
</evidence>
<evidence type="ECO:0000313" key="16">
    <source>
        <dbReference type="Proteomes" id="UP000728185"/>
    </source>
</evidence>
<protein>
    <submittedName>
        <fullName evidence="15">Potassium voltage-gated channel subfamily D member 3</fullName>
    </submittedName>
</protein>
<evidence type="ECO:0000256" key="3">
    <source>
        <dbReference type="ARBA" id="ARBA00022538"/>
    </source>
</evidence>
<accession>A0A8E0VLV4</accession>
<feature type="domain" description="Ion transport" evidence="14">
    <location>
        <begin position="6"/>
        <end position="76"/>
    </location>
</feature>
<name>A0A8E0VLV4_9TREM</name>
<evidence type="ECO:0000256" key="4">
    <source>
        <dbReference type="ARBA" id="ARBA00022692"/>
    </source>
</evidence>
<dbReference type="InterPro" id="IPR005821">
    <property type="entry name" value="Ion_trans_dom"/>
</dbReference>
<reference evidence="15" key="1">
    <citation type="submission" date="2019-05" db="EMBL/GenBank/DDBJ databases">
        <title>Annotation for the trematode Fasciolopsis buski.</title>
        <authorList>
            <person name="Choi Y.-J."/>
        </authorList>
    </citation>
    <scope>NUCLEOTIDE SEQUENCE</scope>
    <source>
        <strain evidence="15">HT</strain>
        <tissue evidence="15">Whole worm</tissue>
    </source>
</reference>
<keyword evidence="8" id="KW-0406">Ion transport</keyword>
<dbReference type="PANTHER" id="PTHR11537:SF105">
    <property type="entry name" value="POTASSIUM VOLTAGE-GATED CHANNEL PROTEIN SHAL"/>
    <property type="match status" value="1"/>
</dbReference>
<dbReference type="Gene3D" id="1.10.287.70">
    <property type="match status" value="1"/>
</dbReference>
<feature type="transmembrane region" description="Helical" evidence="13">
    <location>
        <begin position="44"/>
        <end position="65"/>
    </location>
</feature>
<feature type="coiled-coil region" evidence="11">
    <location>
        <begin position="73"/>
        <end position="100"/>
    </location>
</feature>
<dbReference type="PANTHER" id="PTHR11537">
    <property type="entry name" value="VOLTAGE-GATED POTASSIUM CHANNEL"/>
    <property type="match status" value="1"/>
</dbReference>
<keyword evidence="11" id="KW-0175">Coiled coil</keyword>
<evidence type="ECO:0000256" key="5">
    <source>
        <dbReference type="ARBA" id="ARBA00022826"/>
    </source>
</evidence>
<evidence type="ECO:0000259" key="14">
    <source>
        <dbReference type="Pfam" id="PF00520"/>
    </source>
</evidence>
<dbReference type="GO" id="GO:0005250">
    <property type="term" value="F:A-type (transient outward) potassium channel activity"/>
    <property type="evidence" value="ECO:0007669"/>
    <property type="project" value="TreeGrafter"/>
</dbReference>
<keyword evidence="3" id="KW-0633">Potassium transport</keyword>
<evidence type="ECO:0000256" key="13">
    <source>
        <dbReference type="SAM" id="Phobius"/>
    </source>
</evidence>
<evidence type="ECO:0000256" key="2">
    <source>
        <dbReference type="ARBA" id="ARBA00022448"/>
    </source>
</evidence>
<dbReference type="InterPro" id="IPR028325">
    <property type="entry name" value="VG_K_chnl"/>
</dbReference>
<comment type="caution">
    <text evidence="15">The sequence shown here is derived from an EMBL/GenBank/DDBJ whole genome shotgun (WGS) entry which is preliminary data.</text>
</comment>
<dbReference type="Pfam" id="PF00520">
    <property type="entry name" value="Ion_trans"/>
    <property type="match status" value="1"/>
</dbReference>